<dbReference type="PRINTS" id="PR00111">
    <property type="entry name" value="ABHYDROLASE"/>
</dbReference>
<evidence type="ECO:0000313" key="2">
    <source>
        <dbReference type="EMBL" id="GAA5797519.1"/>
    </source>
</evidence>
<dbReference type="PANTHER" id="PTHR43433">
    <property type="entry name" value="HYDROLASE, ALPHA/BETA FOLD FAMILY PROTEIN"/>
    <property type="match status" value="1"/>
</dbReference>
<dbReference type="Proteomes" id="UP001476247">
    <property type="component" value="Unassembled WGS sequence"/>
</dbReference>
<dbReference type="InterPro" id="IPR029058">
    <property type="entry name" value="AB_hydrolase_fold"/>
</dbReference>
<feature type="domain" description="AB hydrolase-1" evidence="1">
    <location>
        <begin position="23"/>
        <end position="123"/>
    </location>
</feature>
<evidence type="ECO:0000259" key="1">
    <source>
        <dbReference type="Pfam" id="PF00561"/>
    </source>
</evidence>
<dbReference type="InterPro" id="IPR000073">
    <property type="entry name" value="AB_hydrolase_1"/>
</dbReference>
<dbReference type="Gene3D" id="3.40.50.1820">
    <property type="entry name" value="alpha/beta hydrolase"/>
    <property type="match status" value="1"/>
</dbReference>
<name>A0ABP9XRW4_9FUNG</name>
<gene>
    <name evidence="2" type="ORF">HPULCUR_002907</name>
</gene>
<dbReference type="EMBL" id="BAABUJ010000008">
    <property type="protein sequence ID" value="GAA5797519.1"/>
    <property type="molecule type" value="Genomic_DNA"/>
</dbReference>
<protein>
    <recommendedName>
        <fullName evidence="1">AB hydrolase-1 domain-containing protein</fullName>
    </recommendedName>
</protein>
<accession>A0ABP9XRW4</accession>
<proteinExistence type="predicted"/>
<dbReference type="PANTHER" id="PTHR43433:SF5">
    <property type="entry name" value="AB HYDROLASE-1 DOMAIN-CONTAINING PROTEIN"/>
    <property type="match status" value="1"/>
</dbReference>
<comment type="caution">
    <text evidence="2">The sequence shown here is derived from an EMBL/GenBank/DDBJ whole genome shotgun (WGS) entry which is preliminary data.</text>
</comment>
<organism evidence="2 3">
    <name type="scientific">Helicostylum pulchrum</name>
    <dbReference type="NCBI Taxonomy" id="562976"/>
    <lineage>
        <taxon>Eukaryota</taxon>
        <taxon>Fungi</taxon>
        <taxon>Fungi incertae sedis</taxon>
        <taxon>Mucoromycota</taxon>
        <taxon>Mucoromycotina</taxon>
        <taxon>Mucoromycetes</taxon>
        <taxon>Mucorales</taxon>
        <taxon>Mucorineae</taxon>
        <taxon>Mucoraceae</taxon>
        <taxon>Helicostylum</taxon>
    </lineage>
</organism>
<dbReference type="InterPro" id="IPR050471">
    <property type="entry name" value="AB_hydrolase"/>
</dbReference>
<evidence type="ECO:0000313" key="3">
    <source>
        <dbReference type="Proteomes" id="UP001476247"/>
    </source>
</evidence>
<reference evidence="2 3" key="1">
    <citation type="submission" date="2024-04" db="EMBL/GenBank/DDBJ databases">
        <title>genome sequences of Mucor flavus KT1a and Helicostylum pulchrum KT1b strains isolation_sourced from the surface of a dry-aged beef.</title>
        <authorList>
            <person name="Toyotome T."/>
            <person name="Hosono M."/>
            <person name="Torimaru M."/>
            <person name="Fukuda K."/>
            <person name="Mikami N."/>
        </authorList>
    </citation>
    <scope>NUCLEOTIDE SEQUENCE [LARGE SCALE GENOMIC DNA]</scope>
    <source>
        <strain evidence="2 3">KT1b</strain>
    </source>
</reference>
<dbReference type="Pfam" id="PF00561">
    <property type="entry name" value="Abhydrolase_1"/>
    <property type="match status" value="1"/>
</dbReference>
<sequence>MAKQFFQVEGASIAYEVGGTGPCILFVPGGNGDCRIFKKIRNLLIGHFTVVIYDRRGFSYSRMTGPQNYDKAIDTDVEDIYNLMKSITNKQFVLFSNSLGGIIASKYLIRYPETVSQVFLHEPMFDLSSLPGGDIIRKKHEDIYNIYETEDETEGIKAVARYYFNDLDYSVYEREPTGEVTRNRISYFKFVFFQYLFGKVNMDMLKNYNDKLVLLKGEECEGFFCAEPVDFLAKVLGNQVLIVPGGHIGFHTEADRFLNDFMKIYREHGLIKSKPKL</sequence>
<dbReference type="SUPFAM" id="SSF53474">
    <property type="entry name" value="alpha/beta-Hydrolases"/>
    <property type="match status" value="1"/>
</dbReference>
<keyword evidence="3" id="KW-1185">Reference proteome</keyword>